<keyword evidence="4" id="KW-1185">Reference proteome</keyword>
<evidence type="ECO:0000313" key="4">
    <source>
        <dbReference type="Proteomes" id="UP001216558"/>
    </source>
</evidence>
<dbReference type="InterPro" id="IPR012495">
    <property type="entry name" value="TadE-like_dom"/>
</dbReference>
<proteinExistence type="predicted"/>
<dbReference type="Proteomes" id="UP001216558">
    <property type="component" value="Unassembled WGS sequence"/>
</dbReference>
<dbReference type="EMBL" id="JAQQXQ010000001">
    <property type="protein sequence ID" value="MDC8753359.1"/>
    <property type="molecule type" value="Genomic_DNA"/>
</dbReference>
<sequence length="239" mass="25868">MTSAPLKRLEKIAGPVSALGNYARRLKKRLAPDSSGVAMVEFAFTAPIVLAMGMLGTETAYFVITHMQVSQVAMQVADNASRVGEQDVLTSRKVYESDINDSLVGAEKLGEQFAIFQRGRVIISSLQQNADGGQWINWQRCRGAKVFNSSYGVEGDGATGTGFPGMGEAANRITASPGTAVMFVEISYDYDSLTPFDIFDGREIRYTAAFNVRDSRDLTRLYDDGPSADCGTYSAARPS</sequence>
<comment type="caution">
    <text evidence="3">The sequence shown here is derived from an EMBL/GenBank/DDBJ whole genome shotgun (WGS) entry which is preliminary data.</text>
</comment>
<dbReference type="RefSeq" id="WP_273675666.1">
    <property type="nucleotide sequence ID" value="NZ_JAQQXQ010000001.1"/>
</dbReference>
<evidence type="ECO:0000313" key="3">
    <source>
        <dbReference type="EMBL" id="MDC8753359.1"/>
    </source>
</evidence>
<feature type="domain" description="TadE-like" evidence="2">
    <location>
        <begin position="36"/>
        <end position="77"/>
    </location>
</feature>
<keyword evidence="1" id="KW-0812">Transmembrane</keyword>
<keyword evidence="1" id="KW-1133">Transmembrane helix</keyword>
<accession>A0ABT5JLK9</accession>
<organism evidence="3 4">
    <name type="scientific">Erythrobacter fulvus</name>
    <dbReference type="NCBI Taxonomy" id="2987523"/>
    <lineage>
        <taxon>Bacteria</taxon>
        <taxon>Pseudomonadati</taxon>
        <taxon>Pseudomonadota</taxon>
        <taxon>Alphaproteobacteria</taxon>
        <taxon>Sphingomonadales</taxon>
        <taxon>Erythrobacteraceae</taxon>
        <taxon>Erythrobacter/Porphyrobacter group</taxon>
        <taxon>Erythrobacter</taxon>
    </lineage>
</organism>
<name>A0ABT5JLK9_9SPHN</name>
<evidence type="ECO:0000256" key="1">
    <source>
        <dbReference type="SAM" id="Phobius"/>
    </source>
</evidence>
<dbReference type="Pfam" id="PF07811">
    <property type="entry name" value="TadE"/>
    <property type="match status" value="1"/>
</dbReference>
<evidence type="ECO:0000259" key="2">
    <source>
        <dbReference type="Pfam" id="PF07811"/>
    </source>
</evidence>
<feature type="transmembrane region" description="Helical" evidence="1">
    <location>
        <begin position="42"/>
        <end position="64"/>
    </location>
</feature>
<reference evidence="3 4" key="1">
    <citation type="submission" date="2022-10" db="EMBL/GenBank/DDBJ databases">
        <title>Erythrobacter sp. sf7 Genome sequencing.</title>
        <authorList>
            <person name="Park S."/>
        </authorList>
    </citation>
    <scope>NUCLEOTIDE SEQUENCE [LARGE SCALE GENOMIC DNA]</scope>
    <source>
        <strain evidence="4">sf7</strain>
    </source>
</reference>
<protein>
    <submittedName>
        <fullName evidence="3">Pilus assembly protein</fullName>
    </submittedName>
</protein>
<keyword evidence="1" id="KW-0472">Membrane</keyword>
<gene>
    <name evidence="3" type="ORF">OIK40_01735</name>
</gene>